<name>A0AAV6QZN8_SOLSE</name>
<dbReference type="Proteomes" id="UP000693946">
    <property type="component" value="Linkage Group LG21"/>
</dbReference>
<sequence length="66" mass="7096">MRAESSQCGAASSSSSSSSSLVYIKTTRFLTGSVPHLVFFGARSGLCVCFSCEFFFCDSNTTHNRP</sequence>
<evidence type="ECO:0000313" key="2">
    <source>
        <dbReference type="EMBL" id="KAG7498303.1"/>
    </source>
</evidence>
<evidence type="ECO:0000313" key="3">
    <source>
        <dbReference type="Proteomes" id="UP000693946"/>
    </source>
</evidence>
<feature type="region of interest" description="Disordered" evidence="1">
    <location>
        <begin position="1"/>
        <end position="20"/>
    </location>
</feature>
<feature type="compositionally biased region" description="Polar residues" evidence="1">
    <location>
        <begin position="1"/>
        <end position="11"/>
    </location>
</feature>
<reference evidence="2 3" key="1">
    <citation type="journal article" date="2021" name="Sci. Rep.">
        <title>Chromosome anchoring in Senegalese sole (Solea senegalensis) reveals sex-associated markers and genome rearrangements in flatfish.</title>
        <authorList>
            <person name="Guerrero-Cozar I."/>
            <person name="Gomez-Garrido J."/>
            <person name="Berbel C."/>
            <person name="Martinez-Blanch J.F."/>
            <person name="Alioto T."/>
            <person name="Claros M.G."/>
            <person name="Gagnaire P.A."/>
            <person name="Manchado M."/>
        </authorList>
    </citation>
    <scope>NUCLEOTIDE SEQUENCE [LARGE SCALE GENOMIC DNA]</scope>
    <source>
        <strain evidence="2">Sse05_10M</strain>
    </source>
</reference>
<proteinExistence type="predicted"/>
<dbReference type="AlphaFoldDB" id="A0AAV6QZN8"/>
<accession>A0AAV6QZN8</accession>
<evidence type="ECO:0000256" key="1">
    <source>
        <dbReference type="SAM" id="MobiDB-lite"/>
    </source>
</evidence>
<keyword evidence="3" id="KW-1185">Reference proteome</keyword>
<comment type="caution">
    <text evidence="2">The sequence shown here is derived from an EMBL/GenBank/DDBJ whole genome shotgun (WGS) entry which is preliminary data.</text>
</comment>
<protein>
    <submittedName>
        <fullName evidence="2">Uncharacterized protein</fullName>
    </submittedName>
</protein>
<dbReference type="EMBL" id="JAGKHQ010000014">
    <property type="protein sequence ID" value="KAG7498303.1"/>
    <property type="molecule type" value="Genomic_DNA"/>
</dbReference>
<organism evidence="2 3">
    <name type="scientific">Solea senegalensis</name>
    <name type="common">Senegalese sole</name>
    <dbReference type="NCBI Taxonomy" id="28829"/>
    <lineage>
        <taxon>Eukaryota</taxon>
        <taxon>Metazoa</taxon>
        <taxon>Chordata</taxon>
        <taxon>Craniata</taxon>
        <taxon>Vertebrata</taxon>
        <taxon>Euteleostomi</taxon>
        <taxon>Actinopterygii</taxon>
        <taxon>Neopterygii</taxon>
        <taxon>Teleostei</taxon>
        <taxon>Neoteleostei</taxon>
        <taxon>Acanthomorphata</taxon>
        <taxon>Carangaria</taxon>
        <taxon>Pleuronectiformes</taxon>
        <taxon>Pleuronectoidei</taxon>
        <taxon>Soleidae</taxon>
        <taxon>Solea</taxon>
    </lineage>
</organism>
<gene>
    <name evidence="2" type="ORF">JOB18_005225</name>
</gene>